<dbReference type="GO" id="GO:0016787">
    <property type="term" value="F:hydrolase activity"/>
    <property type="evidence" value="ECO:0007669"/>
    <property type="project" value="InterPro"/>
</dbReference>
<dbReference type="AlphaFoldDB" id="A0A9P3HEQ8"/>
<dbReference type="InterPro" id="IPR029058">
    <property type="entry name" value="AB_hydrolase_fold"/>
</dbReference>
<dbReference type="Gene3D" id="3.40.50.1820">
    <property type="entry name" value="alpha/beta hydrolase"/>
    <property type="match status" value="1"/>
</dbReference>
<gene>
    <name evidence="1" type="ORF">EMPS_07536</name>
</gene>
<evidence type="ECO:0000313" key="2">
    <source>
        <dbReference type="Proteomes" id="UP000827284"/>
    </source>
</evidence>
<reference evidence="1" key="2">
    <citation type="journal article" date="2022" name="Microbiol. Resour. Announc.">
        <title>Whole-Genome Sequence of Entomortierella parvispora E1425, a Mucoromycotan Fungus Associated with Burkholderiaceae-Related Endosymbiotic Bacteria.</title>
        <authorList>
            <person name="Herlambang A."/>
            <person name="Guo Y."/>
            <person name="Takashima Y."/>
            <person name="Narisawa K."/>
            <person name="Ohta H."/>
            <person name="Nishizawa T."/>
        </authorList>
    </citation>
    <scope>NUCLEOTIDE SEQUENCE</scope>
    <source>
        <strain evidence="1">E1425</strain>
    </source>
</reference>
<dbReference type="InterPro" id="IPR002918">
    <property type="entry name" value="Lipase_EstA/Esterase_EstB"/>
</dbReference>
<dbReference type="GO" id="GO:0016042">
    <property type="term" value="P:lipid catabolic process"/>
    <property type="evidence" value="ECO:0007669"/>
    <property type="project" value="InterPro"/>
</dbReference>
<dbReference type="Pfam" id="PF01674">
    <property type="entry name" value="Lipase_2"/>
    <property type="match status" value="1"/>
</dbReference>
<proteinExistence type="predicted"/>
<dbReference type="EMBL" id="BQFW01000010">
    <property type="protein sequence ID" value="GJJ75178.1"/>
    <property type="molecule type" value="Genomic_DNA"/>
</dbReference>
<name>A0A9P3HEQ8_9FUNG</name>
<dbReference type="Proteomes" id="UP000827284">
    <property type="component" value="Unassembled WGS sequence"/>
</dbReference>
<dbReference type="SUPFAM" id="SSF53474">
    <property type="entry name" value="alpha/beta-Hydrolases"/>
    <property type="match status" value="1"/>
</dbReference>
<reference evidence="1" key="1">
    <citation type="submission" date="2021-11" db="EMBL/GenBank/DDBJ databases">
        <authorList>
            <person name="Herlambang A."/>
            <person name="Guo Y."/>
            <person name="Takashima Y."/>
            <person name="Nishizawa T."/>
        </authorList>
    </citation>
    <scope>NUCLEOTIDE SEQUENCE</scope>
    <source>
        <strain evidence="1">E1425</strain>
    </source>
</reference>
<dbReference type="OrthoDB" id="9974421at2759"/>
<accession>A0A9P3HEQ8</accession>
<sequence length="192" mass="20841">MENSAAELATFVDQVLAATDATKVNLVGHSEGSMMPRYWLKFLGGASKVDKYAAIGSIVRGTTLYGLVPFLTSLGLYDPIKSVVDPLCLSCFEVLVNSPFLQNLNSPNDTVPGVEYHFISSKDDELVTPYTNGFLLDAATNPLAHNVVLQDLCALDISDHIAQMFDPVAFHSIAAFFDPKEDQTVNCLDALH</sequence>
<protein>
    <submittedName>
        <fullName evidence="1">Triacylglycerol lipase</fullName>
    </submittedName>
</protein>
<comment type="caution">
    <text evidence="1">The sequence shown here is derived from an EMBL/GenBank/DDBJ whole genome shotgun (WGS) entry which is preliminary data.</text>
</comment>
<keyword evidence="2" id="KW-1185">Reference proteome</keyword>
<organism evidence="1 2">
    <name type="scientific">Entomortierella parvispora</name>
    <dbReference type="NCBI Taxonomy" id="205924"/>
    <lineage>
        <taxon>Eukaryota</taxon>
        <taxon>Fungi</taxon>
        <taxon>Fungi incertae sedis</taxon>
        <taxon>Mucoromycota</taxon>
        <taxon>Mortierellomycotina</taxon>
        <taxon>Mortierellomycetes</taxon>
        <taxon>Mortierellales</taxon>
        <taxon>Mortierellaceae</taxon>
        <taxon>Entomortierella</taxon>
    </lineage>
</organism>
<evidence type="ECO:0000313" key="1">
    <source>
        <dbReference type="EMBL" id="GJJ75178.1"/>
    </source>
</evidence>